<dbReference type="PROSITE" id="PS01124">
    <property type="entry name" value="HTH_ARAC_FAMILY_2"/>
    <property type="match status" value="1"/>
</dbReference>
<gene>
    <name evidence="9" type="ORF">FB547_113115</name>
</gene>
<evidence type="ECO:0000313" key="10">
    <source>
        <dbReference type="Proteomes" id="UP000319722"/>
    </source>
</evidence>
<evidence type="ECO:0000259" key="7">
    <source>
        <dbReference type="PROSITE" id="PS01124"/>
    </source>
</evidence>
<dbReference type="Proteomes" id="UP000319722">
    <property type="component" value="Unassembled WGS sequence"/>
</dbReference>
<dbReference type="InterPro" id="IPR009057">
    <property type="entry name" value="Homeodomain-like_sf"/>
</dbReference>
<evidence type="ECO:0000256" key="3">
    <source>
        <dbReference type="ARBA" id="ARBA00023015"/>
    </source>
</evidence>
<comment type="caution">
    <text evidence="9">The sequence shown here is derived from an EMBL/GenBank/DDBJ whole genome shotgun (WGS) entry which is preliminary data.</text>
</comment>
<evidence type="ECO:0000256" key="2">
    <source>
        <dbReference type="ARBA" id="ARBA00023012"/>
    </source>
</evidence>
<dbReference type="PANTHER" id="PTHR48111">
    <property type="entry name" value="REGULATOR OF RPOS"/>
    <property type="match status" value="1"/>
</dbReference>
<evidence type="ECO:0000256" key="5">
    <source>
        <dbReference type="ARBA" id="ARBA00023163"/>
    </source>
</evidence>
<keyword evidence="4" id="KW-0238">DNA-binding</keyword>
<dbReference type="InterPro" id="IPR020449">
    <property type="entry name" value="Tscrpt_reg_AraC-type_HTH"/>
</dbReference>
<organism evidence="9 10">
    <name type="scientific">Variovorax beijingensis</name>
    <dbReference type="NCBI Taxonomy" id="2496117"/>
    <lineage>
        <taxon>Bacteria</taxon>
        <taxon>Pseudomonadati</taxon>
        <taxon>Pseudomonadota</taxon>
        <taxon>Betaproteobacteria</taxon>
        <taxon>Burkholderiales</taxon>
        <taxon>Comamonadaceae</taxon>
        <taxon>Variovorax</taxon>
    </lineage>
</organism>
<dbReference type="PROSITE" id="PS50110">
    <property type="entry name" value="RESPONSE_REGULATORY"/>
    <property type="match status" value="1"/>
</dbReference>
<name>A0A561BBG8_9BURK</name>
<keyword evidence="3" id="KW-0805">Transcription regulation</keyword>
<dbReference type="GO" id="GO:0032993">
    <property type="term" value="C:protein-DNA complex"/>
    <property type="evidence" value="ECO:0007669"/>
    <property type="project" value="TreeGrafter"/>
</dbReference>
<reference evidence="9 10" key="1">
    <citation type="submission" date="2019-06" db="EMBL/GenBank/DDBJ databases">
        <title>Sorghum-associated microbial communities from plants grown in Nebraska, USA.</title>
        <authorList>
            <person name="Schachtman D."/>
        </authorList>
    </citation>
    <scope>NUCLEOTIDE SEQUENCE [LARGE SCALE GENOMIC DNA]</scope>
    <source>
        <strain evidence="9 10">T529</strain>
    </source>
</reference>
<dbReference type="Gene3D" id="3.40.50.2300">
    <property type="match status" value="1"/>
</dbReference>
<dbReference type="Gene3D" id="1.10.10.60">
    <property type="entry name" value="Homeodomain-like"/>
    <property type="match status" value="2"/>
</dbReference>
<dbReference type="Pfam" id="PF12833">
    <property type="entry name" value="HTH_18"/>
    <property type="match status" value="1"/>
</dbReference>
<feature type="domain" description="Response regulatory" evidence="8">
    <location>
        <begin position="18"/>
        <end position="134"/>
    </location>
</feature>
<feature type="domain" description="HTH araC/xylS-type" evidence="7">
    <location>
        <begin position="160"/>
        <end position="258"/>
    </location>
</feature>
<keyword evidence="2" id="KW-0902">Two-component regulatory system</keyword>
<evidence type="ECO:0000313" key="9">
    <source>
        <dbReference type="EMBL" id="TWD76233.1"/>
    </source>
</evidence>
<keyword evidence="5" id="KW-0804">Transcription</keyword>
<dbReference type="PROSITE" id="PS00041">
    <property type="entry name" value="HTH_ARAC_FAMILY_1"/>
    <property type="match status" value="1"/>
</dbReference>
<dbReference type="InterPro" id="IPR039420">
    <property type="entry name" value="WalR-like"/>
</dbReference>
<feature type="modified residue" description="4-aspartylphosphate" evidence="6">
    <location>
        <position position="67"/>
    </location>
</feature>
<dbReference type="GO" id="GO:0000976">
    <property type="term" value="F:transcription cis-regulatory region binding"/>
    <property type="evidence" value="ECO:0007669"/>
    <property type="project" value="TreeGrafter"/>
</dbReference>
<dbReference type="SMART" id="SM00448">
    <property type="entry name" value="REC"/>
    <property type="match status" value="1"/>
</dbReference>
<evidence type="ECO:0000256" key="4">
    <source>
        <dbReference type="ARBA" id="ARBA00023125"/>
    </source>
</evidence>
<accession>A0A561BBG8</accession>
<dbReference type="SUPFAM" id="SSF46689">
    <property type="entry name" value="Homeodomain-like"/>
    <property type="match status" value="2"/>
</dbReference>
<dbReference type="InterPro" id="IPR001789">
    <property type="entry name" value="Sig_transdc_resp-reg_receiver"/>
</dbReference>
<dbReference type="AlphaFoldDB" id="A0A561BBG8"/>
<dbReference type="EMBL" id="VIVL01000013">
    <property type="protein sequence ID" value="TWD76233.1"/>
    <property type="molecule type" value="Genomic_DNA"/>
</dbReference>
<dbReference type="PRINTS" id="PR00032">
    <property type="entry name" value="HTHARAC"/>
</dbReference>
<dbReference type="InterPro" id="IPR018060">
    <property type="entry name" value="HTH_AraC"/>
</dbReference>
<evidence type="ECO:0000256" key="6">
    <source>
        <dbReference type="PROSITE-ProRule" id="PRU00169"/>
    </source>
</evidence>
<dbReference type="SMART" id="SM00342">
    <property type="entry name" value="HTH_ARAC"/>
    <property type="match status" value="1"/>
</dbReference>
<dbReference type="GO" id="GO:0005829">
    <property type="term" value="C:cytosol"/>
    <property type="evidence" value="ECO:0007669"/>
    <property type="project" value="TreeGrafter"/>
</dbReference>
<dbReference type="GO" id="GO:0003700">
    <property type="term" value="F:DNA-binding transcription factor activity"/>
    <property type="evidence" value="ECO:0007669"/>
    <property type="project" value="InterPro"/>
</dbReference>
<dbReference type="InterPro" id="IPR018062">
    <property type="entry name" value="HTH_AraC-typ_CS"/>
</dbReference>
<dbReference type="InterPro" id="IPR011006">
    <property type="entry name" value="CheY-like_superfamily"/>
</dbReference>
<proteinExistence type="predicted"/>
<dbReference type="PANTHER" id="PTHR48111:SF1">
    <property type="entry name" value="TWO-COMPONENT RESPONSE REGULATOR ORR33"/>
    <property type="match status" value="1"/>
</dbReference>
<evidence type="ECO:0000259" key="8">
    <source>
        <dbReference type="PROSITE" id="PS50110"/>
    </source>
</evidence>
<dbReference type="SUPFAM" id="SSF52172">
    <property type="entry name" value="CheY-like"/>
    <property type="match status" value="1"/>
</dbReference>
<dbReference type="GO" id="GO:0000156">
    <property type="term" value="F:phosphorelay response regulator activity"/>
    <property type="evidence" value="ECO:0007669"/>
    <property type="project" value="TreeGrafter"/>
</dbReference>
<protein>
    <submittedName>
        <fullName evidence="9">AraC family two component transcriptional regulator</fullName>
    </submittedName>
</protein>
<keyword evidence="1 6" id="KW-0597">Phosphoprotein</keyword>
<evidence type="ECO:0000256" key="1">
    <source>
        <dbReference type="ARBA" id="ARBA00022553"/>
    </source>
</evidence>
<sequence>MCRIFMSYWLQSSTERAHILVIDDSVEELQVLLAALRRVGHRISLAFDALEGYRRAGVLQPDLILLDVHLGATSGFEVCRLLKADHATAHIPVIFLTAGATLEERLTGLREGGVDYILKPFEPEEVLVRVAVHLTLARRGTQPPASEDDEPHDLDRVIVTAAQRLIEGDLANVPPLPALAARVGTHEKRLTRAFRAHTGRTVLEFAREARLLRAQHLLAQTPLGIEELAHAIGFSSAANFTTAFRERFGSTPAAYRRLYRGSVCDA</sequence>
<dbReference type="Pfam" id="PF00072">
    <property type="entry name" value="Response_reg"/>
    <property type="match status" value="1"/>
</dbReference>